<dbReference type="Gene3D" id="1.25.40.10">
    <property type="entry name" value="Tetratricopeptide repeat domain"/>
    <property type="match status" value="1"/>
</dbReference>
<protein>
    <recommendedName>
        <fullName evidence="3">Transmembrane protein</fullName>
    </recommendedName>
</protein>
<reference evidence="1 2" key="1">
    <citation type="submission" date="2015-06" db="EMBL/GenBank/DDBJ databases">
        <title>A Comprehensive Approach to Explore the Metabolic and Phylogenetic Diversity of Bacterial Steroid Degradation in the Environment: Testosterone as an Example.</title>
        <authorList>
            <person name="Yang F.-C."/>
            <person name="Chen Y.-L."/>
            <person name="Yu C.-P."/>
            <person name="Tang S.-L."/>
            <person name="Wang P.-H."/>
            <person name="Ismail W."/>
            <person name="Wang C.-H."/>
            <person name="Yang C.-Y."/>
            <person name="Chiang Y.-R."/>
        </authorList>
    </citation>
    <scope>NUCLEOTIDE SEQUENCE [LARGE SCALE GENOMIC DNA]</scope>
    <source>
        <strain evidence="1 2">DSM 18526</strain>
    </source>
</reference>
<dbReference type="SUPFAM" id="SSF48452">
    <property type="entry name" value="TPR-like"/>
    <property type="match status" value="1"/>
</dbReference>
<dbReference type="Proteomes" id="UP000070250">
    <property type="component" value="Chromosome"/>
</dbReference>
<sequence length="179" mass="20788">MNDWCDEVLSFWFQELDSSMWFKKDERVDAMIRMRFLTLYERVAQPGGVPLEDARSHLAAVLVLDQMPRNMFRGSPRAYARDSQALAIAQQAIAAGLDMQLERQQRFFLYMPFQHSEDPGVQARSVELFTALGDANGLDYARQHREIIERFGRFPHRNAVLGRQSSPEELRFMETHSGF</sequence>
<accession>A0A127F5J6</accession>
<dbReference type="PATRIC" id="fig|465721.4.peg.208"/>
<organism evidence="1 2">
    <name type="scientific">Steroidobacter denitrificans</name>
    <dbReference type="NCBI Taxonomy" id="465721"/>
    <lineage>
        <taxon>Bacteria</taxon>
        <taxon>Pseudomonadati</taxon>
        <taxon>Pseudomonadota</taxon>
        <taxon>Gammaproteobacteria</taxon>
        <taxon>Steroidobacterales</taxon>
        <taxon>Steroidobacteraceae</taxon>
        <taxon>Steroidobacter</taxon>
    </lineage>
</organism>
<gene>
    <name evidence="1" type="ORF">ACG33_00955</name>
</gene>
<evidence type="ECO:0000313" key="2">
    <source>
        <dbReference type="Proteomes" id="UP000070250"/>
    </source>
</evidence>
<dbReference type="EMBL" id="CP011971">
    <property type="protein sequence ID" value="AMN45697.1"/>
    <property type="molecule type" value="Genomic_DNA"/>
</dbReference>
<evidence type="ECO:0008006" key="3">
    <source>
        <dbReference type="Google" id="ProtNLM"/>
    </source>
</evidence>
<dbReference type="AlphaFoldDB" id="A0A127F5J6"/>
<dbReference type="Gene3D" id="1.20.58.320">
    <property type="entry name" value="TPR-like"/>
    <property type="match status" value="1"/>
</dbReference>
<dbReference type="Pfam" id="PF06041">
    <property type="entry name" value="DUF924"/>
    <property type="match status" value="1"/>
</dbReference>
<proteinExistence type="predicted"/>
<name>A0A127F5J6_STEDE</name>
<dbReference type="OrthoDB" id="7593450at2"/>
<dbReference type="InterPro" id="IPR010323">
    <property type="entry name" value="DUF924"/>
</dbReference>
<dbReference type="STRING" id="465721.ACG33_00955"/>
<evidence type="ECO:0000313" key="1">
    <source>
        <dbReference type="EMBL" id="AMN45697.1"/>
    </source>
</evidence>
<dbReference type="RefSeq" id="WP_066917958.1">
    <property type="nucleotide sequence ID" value="NZ_CP011971.1"/>
</dbReference>
<dbReference type="KEGG" id="sdf:ACG33_00955"/>
<dbReference type="InterPro" id="IPR011990">
    <property type="entry name" value="TPR-like_helical_dom_sf"/>
</dbReference>
<keyword evidence="2" id="KW-1185">Reference proteome</keyword>